<dbReference type="InterPro" id="IPR016039">
    <property type="entry name" value="Thiolase-like"/>
</dbReference>
<organism evidence="5 6">
    <name type="scientific">Actinomadura pelletieri DSM 43383</name>
    <dbReference type="NCBI Taxonomy" id="1120940"/>
    <lineage>
        <taxon>Bacteria</taxon>
        <taxon>Bacillati</taxon>
        <taxon>Actinomycetota</taxon>
        <taxon>Actinomycetes</taxon>
        <taxon>Streptosporangiales</taxon>
        <taxon>Thermomonosporaceae</taxon>
        <taxon>Actinomadura</taxon>
    </lineage>
</organism>
<keyword evidence="2" id="KW-0012">Acyltransferase</keyword>
<dbReference type="NCBIfam" id="NF006829">
    <property type="entry name" value="PRK09352.1"/>
    <property type="match status" value="1"/>
</dbReference>
<comment type="caution">
    <text evidence="5">The sequence shown here is derived from an EMBL/GenBank/DDBJ whole genome shotgun (WGS) entry which is preliminary data.</text>
</comment>
<sequence length="364" mass="37313">MSEPWAGSSGGGVPGGGVPGVGVVGVGGYLPAEVVPNGVVAERAGVTEEWIVRKTGIHARRYAAPDEATSDMAAEAATAALADAGITPDRLGWIVLATSTPDHPQPPTAGLVQARIGAERAAAFDVNAVCAGFVFALVTAARLLSGGSAGRPAEGADHALVIGADLYSRIIDRSERRTAVLFGDGAGAVVLGPVRPGYGLTGAELSTRGERHDLIRVPAGGSRLPASEKTLADGLHHFAMEGRGVREFVTAELPRTVRRLLTGHGVDPALVDHFVPHQANGVMLDEVFPLLGLPRARTHLTVAEHGNTSAASIPLALDDAVRRGVFDDGDLLLLAGFGGGMSMGGALVRWGGLVETNGERNQGT</sequence>
<evidence type="ECO:0000256" key="2">
    <source>
        <dbReference type="ARBA" id="ARBA00023315"/>
    </source>
</evidence>
<proteinExistence type="predicted"/>
<dbReference type="PANTHER" id="PTHR34069">
    <property type="entry name" value="3-OXOACYL-[ACYL-CARRIER-PROTEIN] SYNTHASE 3"/>
    <property type="match status" value="1"/>
</dbReference>
<dbReference type="InterPro" id="IPR013747">
    <property type="entry name" value="ACP_syn_III_C"/>
</dbReference>
<reference evidence="5 6" key="1">
    <citation type="submission" date="2018-10" db="EMBL/GenBank/DDBJ databases">
        <title>Genomic Encyclopedia of Archaeal and Bacterial Type Strains, Phase II (KMG-II): from individual species to whole genera.</title>
        <authorList>
            <person name="Goeker M."/>
        </authorList>
    </citation>
    <scope>NUCLEOTIDE SEQUENCE [LARGE SCALE GENOMIC DNA]</scope>
    <source>
        <strain evidence="5 6">DSM 43383</strain>
    </source>
</reference>
<dbReference type="RefSeq" id="WP_246007339.1">
    <property type="nucleotide sequence ID" value="NZ_RBWU01000008.1"/>
</dbReference>
<dbReference type="EMBL" id="RBWU01000008">
    <property type="protein sequence ID" value="RKS68203.1"/>
    <property type="molecule type" value="Genomic_DNA"/>
</dbReference>
<dbReference type="GO" id="GO:0044550">
    <property type="term" value="P:secondary metabolite biosynthetic process"/>
    <property type="evidence" value="ECO:0007669"/>
    <property type="project" value="TreeGrafter"/>
</dbReference>
<evidence type="ECO:0000313" key="6">
    <source>
        <dbReference type="Proteomes" id="UP000274601"/>
    </source>
</evidence>
<evidence type="ECO:0000313" key="5">
    <source>
        <dbReference type="EMBL" id="RKS68203.1"/>
    </source>
</evidence>
<evidence type="ECO:0000256" key="1">
    <source>
        <dbReference type="ARBA" id="ARBA00022679"/>
    </source>
</evidence>
<dbReference type="SUPFAM" id="SSF53901">
    <property type="entry name" value="Thiolase-like"/>
    <property type="match status" value="1"/>
</dbReference>
<dbReference type="AlphaFoldDB" id="A0A495Q9N8"/>
<dbReference type="CDD" id="cd00830">
    <property type="entry name" value="KAS_III"/>
    <property type="match status" value="1"/>
</dbReference>
<accession>A0A495Q9N8</accession>
<dbReference type="InterPro" id="IPR013751">
    <property type="entry name" value="ACP_syn_III_N"/>
</dbReference>
<keyword evidence="1" id="KW-0808">Transferase</keyword>
<feature type="domain" description="Beta-ketoacyl-[acyl-carrier-protein] synthase III N-terminal" evidence="4">
    <location>
        <begin position="124"/>
        <end position="209"/>
    </location>
</feature>
<evidence type="ECO:0000259" key="4">
    <source>
        <dbReference type="Pfam" id="PF08545"/>
    </source>
</evidence>
<protein>
    <submittedName>
        <fullName evidence="5">3-oxoacyl-[acyl-carrier-protein] synthase-3</fullName>
    </submittedName>
</protein>
<evidence type="ECO:0000259" key="3">
    <source>
        <dbReference type="Pfam" id="PF08541"/>
    </source>
</evidence>
<dbReference type="GO" id="GO:0006633">
    <property type="term" value="P:fatty acid biosynthetic process"/>
    <property type="evidence" value="ECO:0007669"/>
    <property type="project" value="InterPro"/>
</dbReference>
<dbReference type="Pfam" id="PF08541">
    <property type="entry name" value="ACP_syn_III_C"/>
    <property type="match status" value="1"/>
</dbReference>
<name>A0A495Q9N8_9ACTN</name>
<dbReference type="GO" id="GO:0004315">
    <property type="term" value="F:3-oxoacyl-[acyl-carrier-protein] synthase activity"/>
    <property type="evidence" value="ECO:0007669"/>
    <property type="project" value="InterPro"/>
</dbReference>
<feature type="domain" description="Beta-ketoacyl-[acyl-carrier-protein] synthase III C-terminal" evidence="3">
    <location>
        <begin position="264"/>
        <end position="350"/>
    </location>
</feature>
<keyword evidence="6" id="KW-1185">Reference proteome</keyword>
<dbReference type="Gene3D" id="3.40.47.10">
    <property type="match status" value="1"/>
</dbReference>
<dbReference type="Proteomes" id="UP000274601">
    <property type="component" value="Unassembled WGS sequence"/>
</dbReference>
<dbReference type="Pfam" id="PF08545">
    <property type="entry name" value="ACP_syn_III"/>
    <property type="match status" value="1"/>
</dbReference>
<dbReference type="PANTHER" id="PTHR34069:SF2">
    <property type="entry name" value="BETA-KETOACYL-[ACYL-CARRIER-PROTEIN] SYNTHASE III"/>
    <property type="match status" value="1"/>
</dbReference>
<gene>
    <name evidence="5" type="ORF">BZB76_6457</name>
</gene>